<dbReference type="Pfam" id="PF00069">
    <property type="entry name" value="Pkinase"/>
    <property type="match status" value="1"/>
</dbReference>
<dbReference type="Proteomes" id="UP001497516">
    <property type="component" value="Chromosome 7"/>
</dbReference>
<evidence type="ECO:0000313" key="15">
    <source>
        <dbReference type="Proteomes" id="UP001497516"/>
    </source>
</evidence>
<keyword evidence="4" id="KW-1003">Cell membrane</keyword>
<sequence>MPHGSIDKALHHDDGGGGVLLSWEQRRNVAVGLASALAYLHQECEQQVIHRDIKSSNVMLDANFNARLGDFGLARLMDHDKSPVSTLTAGTRGYLEPEYLHYGKATEKTDVFNYGIVLLELACGRRPIER</sequence>
<keyword evidence="5" id="KW-0812">Transmembrane</keyword>
<evidence type="ECO:0000256" key="8">
    <source>
        <dbReference type="ARBA" id="ARBA00022840"/>
    </source>
</evidence>
<evidence type="ECO:0000256" key="3">
    <source>
        <dbReference type="ARBA" id="ARBA00010217"/>
    </source>
</evidence>
<keyword evidence="15" id="KW-1185">Reference proteome</keyword>
<dbReference type="GO" id="GO:0005524">
    <property type="term" value="F:ATP binding"/>
    <property type="evidence" value="ECO:0007669"/>
    <property type="project" value="UniProtKB-KW"/>
</dbReference>
<keyword evidence="10" id="KW-0472">Membrane</keyword>
<feature type="domain" description="Protein kinase" evidence="13">
    <location>
        <begin position="1"/>
        <end position="130"/>
    </location>
</feature>
<gene>
    <name evidence="14" type="ORF">LTRI10_LOCUS43078</name>
</gene>
<proteinExistence type="inferred from homology"/>
<evidence type="ECO:0000256" key="10">
    <source>
        <dbReference type="ARBA" id="ARBA00023136"/>
    </source>
</evidence>
<evidence type="ECO:0000256" key="9">
    <source>
        <dbReference type="ARBA" id="ARBA00022989"/>
    </source>
</evidence>
<evidence type="ECO:0000256" key="11">
    <source>
        <dbReference type="ARBA" id="ARBA00023170"/>
    </source>
</evidence>
<keyword evidence="12" id="KW-0325">Glycoprotein</keyword>
<reference evidence="14 15" key="1">
    <citation type="submission" date="2024-04" db="EMBL/GenBank/DDBJ databases">
        <authorList>
            <person name="Fracassetti M."/>
        </authorList>
    </citation>
    <scope>NUCLEOTIDE SEQUENCE [LARGE SCALE GENOMIC DNA]</scope>
</reference>
<dbReference type="PANTHER" id="PTHR27007">
    <property type="match status" value="1"/>
</dbReference>
<dbReference type="InterPro" id="IPR000719">
    <property type="entry name" value="Prot_kinase_dom"/>
</dbReference>
<keyword evidence="9" id="KW-1133">Transmembrane helix</keyword>
<dbReference type="SUPFAM" id="SSF56112">
    <property type="entry name" value="Protein kinase-like (PK-like)"/>
    <property type="match status" value="1"/>
</dbReference>
<evidence type="ECO:0000256" key="6">
    <source>
        <dbReference type="ARBA" id="ARBA00022729"/>
    </source>
</evidence>
<dbReference type="GO" id="GO:0002229">
    <property type="term" value="P:defense response to oomycetes"/>
    <property type="evidence" value="ECO:0007669"/>
    <property type="project" value="UniProtKB-ARBA"/>
</dbReference>
<evidence type="ECO:0000256" key="1">
    <source>
        <dbReference type="ARBA" id="ARBA00004251"/>
    </source>
</evidence>
<keyword evidence="11" id="KW-0675">Receptor</keyword>
<keyword evidence="8" id="KW-0067">ATP-binding</keyword>
<evidence type="ECO:0000259" key="13">
    <source>
        <dbReference type="PROSITE" id="PS50011"/>
    </source>
</evidence>
<name>A0AAV2FXI8_9ROSI</name>
<dbReference type="InterPro" id="IPR008271">
    <property type="entry name" value="Ser/Thr_kinase_AS"/>
</dbReference>
<keyword evidence="6" id="KW-0732">Signal</keyword>
<keyword evidence="7" id="KW-0547">Nucleotide-binding</keyword>
<organism evidence="14 15">
    <name type="scientific">Linum trigynum</name>
    <dbReference type="NCBI Taxonomy" id="586398"/>
    <lineage>
        <taxon>Eukaryota</taxon>
        <taxon>Viridiplantae</taxon>
        <taxon>Streptophyta</taxon>
        <taxon>Embryophyta</taxon>
        <taxon>Tracheophyta</taxon>
        <taxon>Spermatophyta</taxon>
        <taxon>Magnoliopsida</taxon>
        <taxon>eudicotyledons</taxon>
        <taxon>Gunneridae</taxon>
        <taxon>Pentapetalae</taxon>
        <taxon>rosids</taxon>
        <taxon>fabids</taxon>
        <taxon>Malpighiales</taxon>
        <taxon>Linaceae</taxon>
        <taxon>Linum</taxon>
    </lineage>
</organism>
<dbReference type="InterPro" id="IPR050528">
    <property type="entry name" value="L-type_Lectin-RKs"/>
</dbReference>
<dbReference type="AlphaFoldDB" id="A0AAV2FXI8"/>
<dbReference type="GO" id="GO:0005886">
    <property type="term" value="C:plasma membrane"/>
    <property type="evidence" value="ECO:0007669"/>
    <property type="project" value="UniProtKB-SubCell"/>
</dbReference>
<dbReference type="PROSITE" id="PS50011">
    <property type="entry name" value="PROTEIN_KINASE_DOM"/>
    <property type="match status" value="1"/>
</dbReference>
<evidence type="ECO:0000256" key="4">
    <source>
        <dbReference type="ARBA" id="ARBA00022475"/>
    </source>
</evidence>
<evidence type="ECO:0000256" key="7">
    <source>
        <dbReference type="ARBA" id="ARBA00022741"/>
    </source>
</evidence>
<dbReference type="PROSITE" id="PS00108">
    <property type="entry name" value="PROTEIN_KINASE_ST"/>
    <property type="match status" value="1"/>
</dbReference>
<dbReference type="EMBL" id="OZ034820">
    <property type="protein sequence ID" value="CAL1403124.1"/>
    <property type="molecule type" value="Genomic_DNA"/>
</dbReference>
<evidence type="ECO:0000256" key="12">
    <source>
        <dbReference type="ARBA" id="ARBA00023180"/>
    </source>
</evidence>
<dbReference type="Gene3D" id="1.10.510.10">
    <property type="entry name" value="Transferase(Phosphotransferase) domain 1"/>
    <property type="match status" value="1"/>
</dbReference>
<protein>
    <recommendedName>
        <fullName evidence="13">Protein kinase domain-containing protein</fullName>
    </recommendedName>
</protein>
<dbReference type="InterPro" id="IPR011009">
    <property type="entry name" value="Kinase-like_dom_sf"/>
</dbReference>
<comment type="similarity">
    <text evidence="3">In the C-terminal section; belongs to the protein kinase superfamily. Ser/Thr protein kinase family.</text>
</comment>
<comment type="subcellular location">
    <subcellularLocation>
        <location evidence="1">Cell membrane</location>
        <topology evidence="1">Single-pass type I membrane protein</topology>
    </subcellularLocation>
</comment>
<accession>A0AAV2FXI8</accession>
<evidence type="ECO:0000256" key="2">
    <source>
        <dbReference type="ARBA" id="ARBA00008536"/>
    </source>
</evidence>
<dbReference type="FunFam" id="1.10.510.10:FF:000240">
    <property type="entry name" value="Lectin-domain containing receptor kinase A4.3"/>
    <property type="match status" value="1"/>
</dbReference>
<evidence type="ECO:0000256" key="5">
    <source>
        <dbReference type="ARBA" id="ARBA00022692"/>
    </source>
</evidence>
<dbReference type="GO" id="GO:0004672">
    <property type="term" value="F:protein kinase activity"/>
    <property type="evidence" value="ECO:0007669"/>
    <property type="project" value="InterPro"/>
</dbReference>
<comment type="similarity">
    <text evidence="2">In the N-terminal section; belongs to the leguminous lectin family.</text>
</comment>
<evidence type="ECO:0000313" key="14">
    <source>
        <dbReference type="EMBL" id="CAL1403124.1"/>
    </source>
</evidence>